<keyword evidence="4" id="KW-1015">Disulfide bond</keyword>
<name>A0ABU7AWR9_9TELE</name>
<reference evidence="7 8" key="1">
    <citation type="submission" date="2021-07" db="EMBL/GenBank/DDBJ databases">
        <authorList>
            <person name="Palmer J.M."/>
        </authorList>
    </citation>
    <scope>NUCLEOTIDE SEQUENCE [LARGE SCALE GENOMIC DNA]</scope>
    <source>
        <strain evidence="7 8">AT_MEX2019</strain>
        <tissue evidence="7">Muscle</tissue>
    </source>
</reference>
<dbReference type="PROSITE" id="PS50240">
    <property type="entry name" value="TRYPSIN_DOM"/>
    <property type="match status" value="1"/>
</dbReference>
<dbReference type="Pfam" id="PF00089">
    <property type="entry name" value="Trypsin"/>
    <property type="match status" value="1"/>
</dbReference>
<dbReference type="PRINTS" id="PR00722">
    <property type="entry name" value="CHYMOTRYPSIN"/>
</dbReference>
<evidence type="ECO:0000256" key="2">
    <source>
        <dbReference type="ARBA" id="ARBA00022801"/>
    </source>
</evidence>
<dbReference type="Proteomes" id="UP001345963">
    <property type="component" value="Unassembled WGS sequence"/>
</dbReference>
<feature type="chain" id="PRO_5045058030" description="Peptidase S1 domain-containing protein" evidence="5">
    <location>
        <begin position="25"/>
        <end position="230"/>
    </location>
</feature>
<keyword evidence="2" id="KW-0378">Hydrolase</keyword>
<dbReference type="CDD" id="cd00190">
    <property type="entry name" value="Tryp_SPc"/>
    <property type="match status" value="1"/>
</dbReference>
<dbReference type="EMBL" id="JAHUTI010031570">
    <property type="protein sequence ID" value="MED6242717.1"/>
    <property type="molecule type" value="Genomic_DNA"/>
</dbReference>
<evidence type="ECO:0000313" key="7">
    <source>
        <dbReference type="EMBL" id="MED6242717.1"/>
    </source>
</evidence>
<dbReference type="SUPFAM" id="SSF50494">
    <property type="entry name" value="Trypsin-like serine proteases"/>
    <property type="match status" value="1"/>
</dbReference>
<comment type="caution">
    <text evidence="7">The sequence shown here is derived from an EMBL/GenBank/DDBJ whole genome shotgun (WGS) entry which is preliminary data.</text>
</comment>
<keyword evidence="3" id="KW-0720">Serine protease</keyword>
<evidence type="ECO:0000256" key="1">
    <source>
        <dbReference type="ARBA" id="ARBA00022670"/>
    </source>
</evidence>
<evidence type="ECO:0000259" key="6">
    <source>
        <dbReference type="PROSITE" id="PS50240"/>
    </source>
</evidence>
<dbReference type="InterPro" id="IPR009003">
    <property type="entry name" value="Peptidase_S1_PA"/>
</dbReference>
<keyword evidence="8" id="KW-1185">Reference proteome</keyword>
<keyword evidence="1" id="KW-0645">Protease</keyword>
<dbReference type="PANTHER" id="PTHR24252">
    <property type="entry name" value="ACROSIN-RELATED"/>
    <property type="match status" value="1"/>
</dbReference>
<dbReference type="InterPro" id="IPR001254">
    <property type="entry name" value="Trypsin_dom"/>
</dbReference>
<dbReference type="InterPro" id="IPR001314">
    <property type="entry name" value="Peptidase_S1A"/>
</dbReference>
<feature type="domain" description="Peptidase S1" evidence="6">
    <location>
        <begin position="42"/>
        <end position="224"/>
    </location>
</feature>
<organism evidence="7 8">
    <name type="scientific">Ataeniobius toweri</name>
    <dbReference type="NCBI Taxonomy" id="208326"/>
    <lineage>
        <taxon>Eukaryota</taxon>
        <taxon>Metazoa</taxon>
        <taxon>Chordata</taxon>
        <taxon>Craniata</taxon>
        <taxon>Vertebrata</taxon>
        <taxon>Euteleostomi</taxon>
        <taxon>Actinopterygii</taxon>
        <taxon>Neopterygii</taxon>
        <taxon>Teleostei</taxon>
        <taxon>Neoteleostei</taxon>
        <taxon>Acanthomorphata</taxon>
        <taxon>Ovalentaria</taxon>
        <taxon>Atherinomorphae</taxon>
        <taxon>Cyprinodontiformes</taxon>
        <taxon>Goodeidae</taxon>
        <taxon>Ataeniobius</taxon>
    </lineage>
</organism>
<evidence type="ECO:0000256" key="4">
    <source>
        <dbReference type="ARBA" id="ARBA00023157"/>
    </source>
</evidence>
<dbReference type="InterPro" id="IPR018114">
    <property type="entry name" value="TRYPSIN_HIS"/>
</dbReference>
<dbReference type="PANTHER" id="PTHR24252:SF7">
    <property type="entry name" value="HYALIN"/>
    <property type="match status" value="1"/>
</dbReference>
<dbReference type="SMART" id="SM00020">
    <property type="entry name" value="Tryp_SPc"/>
    <property type="match status" value="1"/>
</dbReference>
<proteinExistence type="predicted"/>
<sequence length="230" mass="24221">MMMVKLFPFGVLLLLTFSATGSNAQIDVCGTAPLNTKSGTRIVGGQDATEGAWPWQASLHIGSGRCGGSLINNLWVLSAAHCFSSTSTSGLTIYLGRHTQQSVNSHESSFRASQIIIHPDYNSETNDNDVALVQLASTVEFTNYIRPICLAAAGSVFTAGLDCWVTGWGTISSGVSLPAPQTLQEVDVPIVSNSQCSSTYSSITDNMMCAGLTAGRKDSCQVSSSVLSIE</sequence>
<dbReference type="PROSITE" id="PS00134">
    <property type="entry name" value="TRYPSIN_HIS"/>
    <property type="match status" value="1"/>
</dbReference>
<evidence type="ECO:0000313" key="8">
    <source>
        <dbReference type="Proteomes" id="UP001345963"/>
    </source>
</evidence>
<evidence type="ECO:0000256" key="3">
    <source>
        <dbReference type="ARBA" id="ARBA00022825"/>
    </source>
</evidence>
<dbReference type="Gene3D" id="2.40.10.10">
    <property type="entry name" value="Trypsin-like serine proteases"/>
    <property type="match status" value="1"/>
</dbReference>
<evidence type="ECO:0000256" key="5">
    <source>
        <dbReference type="SAM" id="SignalP"/>
    </source>
</evidence>
<accession>A0ABU7AWR9</accession>
<gene>
    <name evidence="7" type="ORF">ATANTOWER_008835</name>
</gene>
<feature type="signal peptide" evidence="5">
    <location>
        <begin position="1"/>
        <end position="24"/>
    </location>
</feature>
<protein>
    <recommendedName>
        <fullName evidence="6">Peptidase S1 domain-containing protein</fullName>
    </recommendedName>
</protein>
<dbReference type="InterPro" id="IPR043504">
    <property type="entry name" value="Peptidase_S1_PA_chymotrypsin"/>
</dbReference>
<keyword evidence="5" id="KW-0732">Signal</keyword>